<gene>
    <name evidence="1" type="ORF">ASZ90_015972</name>
</gene>
<organism evidence="1">
    <name type="scientific">hydrocarbon metagenome</name>
    <dbReference type="NCBI Taxonomy" id="938273"/>
    <lineage>
        <taxon>unclassified sequences</taxon>
        <taxon>metagenomes</taxon>
        <taxon>ecological metagenomes</taxon>
    </lineage>
</organism>
<proteinExistence type="predicted"/>
<name>A0A0W8F0F3_9ZZZZ</name>
<evidence type="ECO:0000313" key="1">
    <source>
        <dbReference type="EMBL" id="KUG14379.1"/>
    </source>
</evidence>
<accession>A0A0W8F0F3</accession>
<dbReference type="AlphaFoldDB" id="A0A0W8F0F3"/>
<protein>
    <submittedName>
        <fullName evidence="1">Uncharacterized protein</fullName>
    </submittedName>
</protein>
<dbReference type="EMBL" id="LNQE01001665">
    <property type="protein sequence ID" value="KUG14379.1"/>
    <property type="molecule type" value="Genomic_DNA"/>
</dbReference>
<sequence>MVQAAIPGPLDAEILFQGSPSRGNPVERTTSSFHQVRSDTVHGVALRMSLGAFRFFP</sequence>
<comment type="caution">
    <text evidence="1">The sequence shown here is derived from an EMBL/GenBank/DDBJ whole genome shotgun (WGS) entry which is preliminary data.</text>
</comment>
<reference evidence="1" key="1">
    <citation type="journal article" date="2015" name="Proc. Natl. Acad. Sci. U.S.A.">
        <title>Networks of energetic and metabolic interactions define dynamics in microbial communities.</title>
        <authorList>
            <person name="Embree M."/>
            <person name="Liu J.K."/>
            <person name="Al-Bassam M.M."/>
            <person name="Zengler K."/>
        </authorList>
    </citation>
    <scope>NUCLEOTIDE SEQUENCE</scope>
</reference>